<dbReference type="PANTHER" id="PTHR31964:SF113">
    <property type="entry name" value="USPA DOMAIN-CONTAINING PROTEIN"/>
    <property type="match status" value="1"/>
</dbReference>
<keyword evidence="4" id="KW-1185">Reference proteome</keyword>
<comment type="similarity">
    <text evidence="1">Belongs to the universal stress protein A family.</text>
</comment>
<evidence type="ECO:0000256" key="1">
    <source>
        <dbReference type="ARBA" id="ARBA00008791"/>
    </source>
</evidence>
<dbReference type="KEGG" id="ccho:CCHOA_00895"/>
<dbReference type="InterPro" id="IPR014729">
    <property type="entry name" value="Rossmann-like_a/b/a_fold"/>
</dbReference>
<evidence type="ECO:0000313" key="3">
    <source>
        <dbReference type="EMBL" id="AZA12608.1"/>
    </source>
</evidence>
<evidence type="ECO:0000313" key="4">
    <source>
        <dbReference type="Proteomes" id="UP000269019"/>
    </source>
</evidence>
<dbReference type="InterPro" id="IPR006016">
    <property type="entry name" value="UspA"/>
</dbReference>
<sequence length="170" mass="17483">MTLEVITISDSQSTVVLVAFDGSAEAQRALVHAAKLFPQALLQIVTAYEPLTHQAMRAVGAPGVAMVDLHGEIAEADTNYQQAVACGQQAVAVAAELGVECGAHVVESPQSTWSAIVDAAHALQADVIVTGTRLSSGGLKGLLSSSTSENVLHNAGMPVLIVPPADHSPR</sequence>
<proteinExistence type="inferred from homology"/>
<dbReference type="PRINTS" id="PR01438">
    <property type="entry name" value="UNVRSLSTRESS"/>
</dbReference>
<dbReference type="Pfam" id="PF00582">
    <property type="entry name" value="Usp"/>
    <property type="match status" value="1"/>
</dbReference>
<accession>A0A3G6J6R1</accession>
<gene>
    <name evidence="3" type="ORF">CCHOA_00895</name>
</gene>
<organism evidence="3 4">
    <name type="scientific">Corynebacterium choanae</name>
    <dbReference type="NCBI Taxonomy" id="1862358"/>
    <lineage>
        <taxon>Bacteria</taxon>
        <taxon>Bacillati</taxon>
        <taxon>Actinomycetota</taxon>
        <taxon>Actinomycetes</taxon>
        <taxon>Mycobacteriales</taxon>
        <taxon>Corynebacteriaceae</taxon>
        <taxon>Corynebacterium</taxon>
    </lineage>
</organism>
<dbReference type="SUPFAM" id="SSF52402">
    <property type="entry name" value="Adenine nucleotide alpha hydrolases-like"/>
    <property type="match status" value="1"/>
</dbReference>
<dbReference type="PANTHER" id="PTHR31964">
    <property type="entry name" value="ADENINE NUCLEOTIDE ALPHA HYDROLASES-LIKE SUPERFAMILY PROTEIN"/>
    <property type="match status" value="1"/>
</dbReference>
<dbReference type="Gene3D" id="3.40.50.620">
    <property type="entry name" value="HUPs"/>
    <property type="match status" value="1"/>
</dbReference>
<dbReference type="InterPro" id="IPR006015">
    <property type="entry name" value="Universal_stress_UspA"/>
</dbReference>
<dbReference type="Proteomes" id="UP000269019">
    <property type="component" value="Chromosome"/>
</dbReference>
<evidence type="ECO:0000259" key="2">
    <source>
        <dbReference type="Pfam" id="PF00582"/>
    </source>
</evidence>
<feature type="domain" description="UspA" evidence="2">
    <location>
        <begin position="16"/>
        <end position="163"/>
    </location>
</feature>
<dbReference type="EMBL" id="CP033896">
    <property type="protein sequence ID" value="AZA12608.1"/>
    <property type="molecule type" value="Genomic_DNA"/>
</dbReference>
<protein>
    <submittedName>
        <fullName evidence="3">Universal stress protein family protein</fullName>
    </submittedName>
</protein>
<reference evidence="3 4" key="1">
    <citation type="submission" date="2018-11" db="EMBL/GenBank/DDBJ databases">
        <authorList>
            <person name="Kleinhagauer T."/>
            <person name="Glaeser S.P."/>
            <person name="Spergser J."/>
            <person name="Ruckert C."/>
            <person name="Kaempfer P."/>
            <person name="Busse H.-J."/>
        </authorList>
    </citation>
    <scope>NUCLEOTIDE SEQUENCE [LARGE SCALE GENOMIC DNA]</scope>
    <source>
        <strain evidence="3 4">200CH</strain>
    </source>
</reference>
<dbReference type="AlphaFoldDB" id="A0A3G6J6R1"/>
<name>A0A3G6J6R1_9CORY</name>